<keyword evidence="10" id="KW-0472">Membrane</keyword>
<evidence type="ECO:0000256" key="10">
    <source>
        <dbReference type="ARBA" id="ARBA00023136"/>
    </source>
</evidence>
<dbReference type="SMART" id="SM00780">
    <property type="entry name" value="PIG-X"/>
    <property type="match status" value="1"/>
</dbReference>
<dbReference type="GO" id="GO:0005789">
    <property type="term" value="C:endoplasmic reticulum membrane"/>
    <property type="evidence" value="ECO:0007669"/>
    <property type="project" value="UniProtKB-SubCell"/>
</dbReference>
<keyword evidence="11" id="KW-0325">Glycoprotein</keyword>
<keyword evidence="8" id="KW-0256">Endoplasmic reticulum</keyword>
<protein>
    <recommendedName>
        <fullName evidence="5">Protein PBN1</fullName>
    </recommendedName>
    <alternativeName>
        <fullName evidence="4">Protein pbn1</fullName>
    </alternativeName>
</protein>
<feature type="region of interest" description="Disordered" evidence="13">
    <location>
        <begin position="957"/>
        <end position="976"/>
    </location>
</feature>
<dbReference type="PANTHER" id="PTHR28533">
    <property type="entry name" value="PROTEIN PBN1"/>
    <property type="match status" value="1"/>
</dbReference>
<dbReference type="Proteomes" id="UP000078544">
    <property type="component" value="Unassembled WGS sequence"/>
</dbReference>
<evidence type="ECO:0000256" key="8">
    <source>
        <dbReference type="ARBA" id="ARBA00022824"/>
    </source>
</evidence>
<feature type="region of interest" description="Disordered" evidence="13">
    <location>
        <begin position="428"/>
        <end position="484"/>
    </location>
</feature>
<evidence type="ECO:0000256" key="3">
    <source>
        <dbReference type="ARBA" id="ARBA00010345"/>
    </source>
</evidence>
<evidence type="ECO:0000313" key="15">
    <source>
        <dbReference type="Proteomes" id="UP000078544"/>
    </source>
</evidence>
<comment type="similarity">
    <text evidence="3">Belongs to the PIGX family.</text>
</comment>
<proteinExistence type="inferred from homology"/>
<dbReference type="EMBL" id="AZGY01000009">
    <property type="protein sequence ID" value="KZZ95283.1"/>
    <property type="molecule type" value="Genomic_DNA"/>
</dbReference>
<dbReference type="PANTHER" id="PTHR28533:SF1">
    <property type="entry name" value="PROTEIN PBN1"/>
    <property type="match status" value="1"/>
</dbReference>
<comment type="subcellular location">
    <subcellularLocation>
        <location evidence="1">Endoplasmic reticulum membrane</location>
        <topology evidence="1">Single-pass type III membrane protein</topology>
    </subcellularLocation>
</comment>
<reference evidence="14 15" key="1">
    <citation type="journal article" date="2016" name="Genome Biol. Evol.">
        <title>Divergent and convergent evolution of fungal pathogenicity.</title>
        <authorList>
            <person name="Shang Y."/>
            <person name="Xiao G."/>
            <person name="Zheng P."/>
            <person name="Cen K."/>
            <person name="Zhan S."/>
            <person name="Wang C."/>
        </authorList>
    </citation>
    <scope>NUCLEOTIDE SEQUENCE [LARGE SCALE GENOMIC DNA]</scope>
    <source>
        <strain evidence="14 15">RCEF 2490</strain>
    </source>
</reference>
<evidence type="ECO:0000256" key="11">
    <source>
        <dbReference type="ARBA" id="ARBA00023180"/>
    </source>
</evidence>
<dbReference type="InterPro" id="IPR013233">
    <property type="entry name" value="PIG-X/PBN1"/>
</dbReference>
<dbReference type="GO" id="GO:0006506">
    <property type="term" value="P:GPI anchor biosynthetic process"/>
    <property type="evidence" value="ECO:0007669"/>
    <property type="project" value="UniProtKB-UniPathway"/>
</dbReference>
<evidence type="ECO:0000256" key="9">
    <source>
        <dbReference type="ARBA" id="ARBA00022989"/>
    </source>
</evidence>
<dbReference type="STRING" id="1081109.A0A162ILV7"/>
<sequence length="1006" mass="110736">MDPLDASLYQEMTSPPQLFEWAKTTLCREEDAACKSLLSRRSDTASLDLTWDVASGFLRLSWTSPLMLQDLQVSSSSRGRTEVGILSKDTPPNQQPHELGLSGLLIVLGEKDEPSATMFSFPSRHRLAGQFFSSRFLQPAGLHPTLQIRVSSNESPITDEQCAPFVFLSLPKVVFADRYQLADPLFLAAKNLRASRYTSVPVDLEAPAYTTDPWGSHLLLELAPPNSTRPGSWAAEVPLHVRYLEPAPRGARDASIPYPVVFWACESSANVDFANNPFERSGLGYDGLFTKTTVFWHVQPQPAAGDQLVLPISVPVLTDVADSWVGLGTAAAIVTGLAWVLWRIAAAFAVAGYASHGVYSRKVTSSKKKVQFRALAMVLTAHLEMDLHIWSRRPKYGIRAVSERIKLEQLEQELESIKQVVQPASSATTTTTAWTPPNPRAAIPALPDPQPAAVSVTTPQTPTPRESSVSQRSAQESERRLNTGPTEARILANHIVSGDDVEWYFAKYLQHYHRFLPVLRKRDPNDCYAANQTLFWLVIYVACRRDARDRSLLTVLTEHLEKDIWAMMSATALDFEAVHALLIMCSWPLPNIRFVTDPSPTFANIAVTTALSLGCHTAQGKNEQFLMGMRQHLQATDEEAAATWLACCMLAQRTSAAIGIPPPLTQHNDAKAKAVLQSSGWAELLMMHDVQRFLNRFGNAMYTHMTVHGGVHESEVAQWETEFESLKPLFGRYDSGELLPPPPQYFVSALWAAITKRGKGESNSSAITSDLSRFLLLAAQLEVQASYFMFPPHAPLSPSIKAHAVRIFNTARSIVSHSLDLETRTRFLAHCPQWVIRSNIDAASIIISILHSDCSPGMTEPDAQLLVQQACGAVLRASIRDADLAHRASIIMETFWSIRNLVPGFGPCPGSKTDRLAAGVTFWCLNKFRTALQDAQNSTDRVNSALELIKGRSAADAQSQTAATAPDKAAAASGPVVPDPIQEVDWSMFMDDFGWVSNDTVLLGLP</sequence>
<evidence type="ECO:0000256" key="13">
    <source>
        <dbReference type="SAM" id="MobiDB-lite"/>
    </source>
</evidence>
<evidence type="ECO:0000256" key="4">
    <source>
        <dbReference type="ARBA" id="ARBA00019261"/>
    </source>
</evidence>
<dbReference type="AlphaFoldDB" id="A0A162ILV7"/>
<evidence type="ECO:0000256" key="7">
    <source>
        <dbReference type="ARBA" id="ARBA00022692"/>
    </source>
</evidence>
<accession>A0A162ILV7</accession>
<evidence type="ECO:0000256" key="12">
    <source>
        <dbReference type="SAM" id="Coils"/>
    </source>
</evidence>
<evidence type="ECO:0000313" key="14">
    <source>
        <dbReference type="EMBL" id="KZZ95283.1"/>
    </source>
</evidence>
<evidence type="ECO:0000256" key="5">
    <source>
        <dbReference type="ARBA" id="ARBA00020410"/>
    </source>
</evidence>
<feature type="compositionally biased region" description="Low complexity" evidence="13">
    <location>
        <begin position="957"/>
        <end position="972"/>
    </location>
</feature>
<dbReference type="CDD" id="cd12148">
    <property type="entry name" value="fungal_TF_MHR"/>
    <property type="match status" value="1"/>
</dbReference>
<feature type="coiled-coil region" evidence="12">
    <location>
        <begin position="400"/>
        <end position="427"/>
    </location>
</feature>
<dbReference type="GO" id="GO:1990529">
    <property type="term" value="C:glycosylphosphatidylinositol-mannosyltransferase I complex"/>
    <property type="evidence" value="ECO:0007669"/>
    <property type="project" value="TreeGrafter"/>
</dbReference>
<evidence type="ECO:0000256" key="6">
    <source>
        <dbReference type="ARBA" id="ARBA00022502"/>
    </source>
</evidence>
<name>A0A162ILV7_9HYPO</name>
<keyword evidence="6" id="KW-0337">GPI-anchor biosynthesis</keyword>
<keyword evidence="7" id="KW-0812">Transmembrane</keyword>
<dbReference type="InterPro" id="IPR042322">
    <property type="entry name" value="Pbn1"/>
</dbReference>
<gene>
    <name evidence="14" type="ORF">AAL_04514</name>
</gene>
<keyword evidence="9" id="KW-1133">Transmembrane helix</keyword>
<keyword evidence="15" id="KW-1185">Reference proteome</keyword>
<feature type="compositionally biased region" description="Polar residues" evidence="13">
    <location>
        <begin position="455"/>
        <end position="474"/>
    </location>
</feature>
<organism evidence="14 15">
    <name type="scientific">Moelleriella libera RCEF 2490</name>
    <dbReference type="NCBI Taxonomy" id="1081109"/>
    <lineage>
        <taxon>Eukaryota</taxon>
        <taxon>Fungi</taxon>
        <taxon>Dikarya</taxon>
        <taxon>Ascomycota</taxon>
        <taxon>Pezizomycotina</taxon>
        <taxon>Sordariomycetes</taxon>
        <taxon>Hypocreomycetidae</taxon>
        <taxon>Hypocreales</taxon>
        <taxon>Clavicipitaceae</taxon>
        <taxon>Moelleriella</taxon>
    </lineage>
</organism>
<comment type="pathway">
    <text evidence="2">Glycolipid biosynthesis; glycosylphosphatidylinositol-anchor biosynthesis.</text>
</comment>
<dbReference type="OrthoDB" id="2341546at2759"/>
<evidence type="ECO:0000256" key="2">
    <source>
        <dbReference type="ARBA" id="ARBA00004687"/>
    </source>
</evidence>
<evidence type="ECO:0000256" key="1">
    <source>
        <dbReference type="ARBA" id="ARBA00004643"/>
    </source>
</evidence>
<keyword evidence="12" id="KW-0175">Coiled coil</keyword>
<dbReference type="UniPathway" id="UPA00196"/>
<comment type="caution">
    <text evidence="14">The sequence shown here is derived from an EMBL/GenBank/DDBJ whole genome shotgun (WGS) entry which is preliminary data.</text>
</comment>
<dbReference type="GO" id="GO:0000030">
    <property type="term" value="F:mannosyltransferase activity"/>
    <property type="evidence" value="ECO:0007669"/>
    <property type="project" value="TreeGrafter"/>
</dbReference>
<dbReference type="Pfam" id="PF08320">
    <property type="entry name" value="PIG-X"/>
    <property type="match status" value="1"/>
</dbReference>